<dbReference type="EMBL" id="JAOCQI010000003">
    <property type="protein sequence ID" value="MCT7313011.1"/>
    <property type="molecule type" value="Genomic_DNA"/>
</dbReference>
<proteinExistence type="predicted"/>
<comment type="caution">
    <text evidence="2">The sequence shown here is derived from an EMBL/GenBank/DDBJ whole genome shotgun (WGS) entry which is preliminary data.</text>
</comment>
<evidence type="ECO:0000313" key="3">
    <source>
        <dbReference type="Proteomes" id="UP001164420"/>
    </source>
</evidence>
<dbReference type="InterPro" id="IPR045523">
    <property type="entry name" value="GASH"/>
</dbReference>
<dbReference type="Proteomes" id="UP001164420">
    <property type="component" value="Unassembled WGS sequence"/>
</dbReference>
<accession>A0ABT2LCV4</accession>
<dbReference type="RefSeq" id="WP_260784967.1">
    <property type="nucleotide sequence ID" value="NZ_JAOCQI010000003.1"/>
</dbReference>
<feature type="domain" description="GTPase-associated system helical" evidence="1">
    <location>
        <begin position="7"/>
        <end position="427"/>
    </location>
</feature>
<name>A0ABT2LCV4_9RALS</name>
<protein>
    <recommendedName>
        <fullName evidence="1">GTPase-associated system helical domain-containing protein</fullName>
    </recommendedName>
</protein>
<dbReference type="Pfam" id="PF19994">
    <property type="entry name" value="GASH"/>
    <property type="match status" value="1"/>
</dbReference>
<reference evidence="2 3" key="1">
    <citation type="journal article" date="2023" name="Front. Microbiol.">
        <title>Ralstonia chuxiongensis sp. nov., Ralstonia mojiangensis sp. nov., and Ralstonia soli sp. nov., isolated from tobacco fields, are three novel species in the family Burkholderiaceae.</title>
        <authorList>
            <person name="Lu C.H."/>
            <person name="Zhang Y.Y."/>
            <person name="Jiang N."/>
            <person name="Chen W."/>
            <person name="Shao X."/>
            <person name="Zhao Z.M."/>
            <person name="Lu W.L."/>
            <person name="Hu X."/>
            <person name="Xi Y.X."/>
            <person name="Zou S.Y."/>
            <person name="Wei Q.J."/>
            <person name="Lin Z.L."/>
            <person name="Gong L."/>
            <person name="Gai X.T."/>
            <person name="Zhang L.Q."/>
            <person name="Li J.Y."/>
            <person name="Jin Y."/>
            <person name="Xia Z.Y."/>
        </authorList>
    </citation>
    <scope>NUCLEOTIDE SEQUENCE [LARGE SCALE GENOMIC DNA]</scope>
    <source>
        <strain evidence="2 3">22TCJT01-1</strain>
    </source>
</reference>
<keyword evidence="3" id="KW-1185">Reference proteome</keyword>
<organism evidence="2 3">
    <name type="scientific">Ralstonia mojiangensis</name>
    <dbReference type="NCBI Taxonomy" id="2953895"/>
    <lineage>
        <taxon>Bacteria</taxon>
        <taxon>Pseudomonadati</taxon>
        <taxon>Pseudomonadota</taxon>
        <taxon>Betaproteobacteria</taxon>
        <taxon>Burkholderiales</taxon>
        <taxon>Burkholderiaceae</taxon>
        <taxon>Ralstonia</taxon>
    </lineage>
</organism>
<evidence type="ECO:0000259" key="1">
    <source>
        <dbReference type="Pfam" id="PF19994"/>
    </source>
</evidence>
<evidence type="ECO:0000313" key="2">
    <source>
        <dbReference type="EMBL" id="MCT7313011.1"/>
    </source>
</evidence>
<gene>
    <name evidence="2" type="ORF">N5J06_18720</name>
</gene>
<sequence>MANLLLSELVAAGWIEKLDGRDERLEKLEQAAETLAADFKKEPRQLIPAILAALAPDVTGDDPAIQKAEQALISHWQTMASVHTDKPIGIYRALLLAGCAGAAEGRNAAILWLTAVDMLPFSRLGRAETRVRALIESFADATELQAISLVSDSSRKRKSAGLPALDLGDMQPFKIKREWLFTEIGAAAGPQNAQNGNQPYKPEFNPHWPNAQNPWVFEFANRMKDVIGGLSDAIAKHSFDQQKDIAGKVAEAFKAQSQLLQEAITATQNTQSSDQVRLDTLWWYEALYSPSMRKSYREVDPLLAMIMMPLDLISITPAVTPASVAYVLSEAVGRLPGAEFHTSVPLRDLLTSISRLRGDVPADSLNDFSAPSGGGRLSLRDMVRLALGQNDPQTEELLRGAYIPVDAEMTVPQLARAILRQEQAVRLAEAKR</sequence>